<evidence type="ECO:0008006" key="10">
    <source>
        <dbReference type="Google" id="ProtNLM"/>
    </source>
</evidence>
<evidence type="ECO:0000313" key="9">
    <source>
        <dbReference type="Proteomes" id="UP001066276"/>
    </source>
</evidence>
<dbReference type="PANTHER" id="PTHR21685">
    <property type="entry name" value="TON-B BOX DOMAIN"/>
    <property type="match status" value="1"/>
</dbReference>
<dbReference type="GO" id="GO:0005737">
    <property type="term" value="C:cytoplasm"/>
    <property type="evidence" value="ECO:0007669"/>
    <property type="project" value="UniProtKB-SubCell"/>
</dbReference>
<feature type="region of interest" description="Disordered" evidence="5">
    <location>
        <begin position="754"/>
        <end position="780"/>
    </location>
</feature>
<feature type="region of interest" description="Disordered" evidence="5">
    <location>
        <begin position="196"/>
        <end position="306"/>
    </location>
</feature>
<protein>
    <recommendedName>
        <fullName evidence="10">Taperin</fullName>
    </recommendedName>
</protein>
<feature type="region of interest" description="Disordered" evidence="5">
    <location>
        <begin position="345"/>
        <end position="365"/>
    </location>
</feature>
<feature type="region of interest" description="Disordered" evidence="5">
    <location>
        <begin position="421"/>
        <end position="449"/>
    </location>
</feature>
<feature type="region of interest" description="Disordered" evidence="5">
    <location>
        <begin position="549"/>
        <end position="574"/>
    </location>
</feature>
<feature type="region of interest" description="Disordered" evidence="5">
    <location>
        <begin position="701"/>
        <end position="733"/>
    </location>
</feature>
<keyword evidence="9" id="KW-1185">Reference proteome</keyword>
<evidence type="ECO:0000256" key="4">
    <source>
        <dbReference type="ARBA" id="ARBA00023203"/>
    </source>
</evidence>
<feature type="region of interest" description="Disordered" evidence="5">
    <location>
        <begin position="472"/>
        <end position="521"/>
    </location>
</feature>
<dbReference type="GO" id="GO:0003779">
    <property type="term" value="F:actin binding"/>
    <property type="evidence" value="ECO:0007669"/>
    <property type="project" value="UniProtKB-KW"/>
</dbReference>
<evidence type="ECO:0000259" key="6">
    <source>
        <dbReference type="Pfam" id="PF13914"/>
    </source>
</evidence>
<feature type="domain" description="Phostensin/Taperin PP1-binding" evidence="6">
    <location>
        <begin position="716"/>
        <end position="822"/>
    </location>
</feature>
<feature type="compositionally biased region" description="Basic and acidic residues" evidence="5">
    <location>
        <begin position="217"/>
        <end position="228"/>
    </location>
</feature>
<name>A0AAV7R183_PLEWA</name>
<dbReference type="InterPro" id="IPR025903">
    <property type="entry name" value="Phostensin/Taperin_N_dom"/>
</dbReference>
<dbReference type="InterPro" id="IPR025907">
    <property type="entry name" value="Phostensin/Taperin_PP1-bd_dom"/>
</dbReference>
<evidence type="ECO:0000256" key="3">
    <source>
        <dbReference type="ARBA" id="ARBA00022553"/>
    </source>
</evidence>
<dbReference type="EMBL" id="JANPWB010000010">
    <property type="protein sequence ID" value="KAJ1145442.1"/>
    <property type="molecule type" value="Genomic_DNA"/>
</dbReference>
<feature type="region of interest" description="Disordered" evidence="5">
    <location>
        <begin position="1"/>
        <end position="77"/>
    </location>
</feature>
<dbReference type="GO" id="GO:0019902">
    <property type="term" value="F:phosphatase binding"/>
    <property type="evidence" value="ECO:0007669"/>
    <property type="project" value="InterPro"/>
</dbReference>
<feature type="compositionally biased region" description="Polar residues" evidence="5">
    <location>
        <begin position="355"/>
        <end position="365"/>
    </location>
</feature>
<comment type="caution">
    <text evidence="8">The sequence shown here is derived from an EMBL/GenBank/DDBJ whole genome shotgun (WGS) entry which is preliminary data.</text>
</comment>
<dbReference type="PANTHER" id="PTHR21685:SF1">
    <property type="entry name" value="TAPERIN"/>
    <property type="match status" value="1"/>
</dbReference>
<feature type="compositionally biased region" description="Polar residues" evidence="5">
    <location>
        <begin position="487"/>
        <end position="507"/>
    </location>
</feature>
<dbReference type="InterPro" id="IPR026671">
    <property type="entry name" value="PPP1R18/Tprn"/>
</dbReference>
<keyword evidence="4" id="KW-0009">Actin-binding</keyword>
<feature type="compositionally biased region" description="Basic and acidic residues" evidence="5">
    <location>
        <begin position="247"/>
        <end position="256"/>
    </location>
</feature>
<keyword evidence="2" id="KW-0963">Cytoplasm</keyword>
<feature type="compositionally biased region" description="Basic and acidic residues" evidence="5">
    <location>
        <begin position="701"/>
        <end position="712"/>
    </location>
</feature>
<organism evidence="8 9">
    <name type="scientific">Pleurodeles waltl</name>
    <name type="common">Iberian ribbed newt</name>
    <dbReference type="NCBI Taxonomy" id="8319"/>
    <lineage>
        <taxon>Eukaryota</taxon>
        <taxon>Metazoa</taxon>
        <taxon>Chordata</taxon>
        <taxon>Craniata</taxon>
        <taxon>Vertebrata</taxon>
        <taxon>Euteleostomi</taxon>
        <taxon>Amphibia</taxon>
        <taxon>Batrachia</taxon>
        <taxon>Caudata</taxon>
        <taxon>Salamandroidea</taxon>
        <taxon>Salamandridae</taxon>
        <taxon>Pleurodelinae</taxon>
        <taxon>Pleurodeles</taxon>
    </lineage>
</organism>
<keyword evidence="3" id="KW-0597">Phosphoprotein</keyword>
<feature type="domain" description="Phostensin/Taperin N-terminal" evidence="7">
    <location>
        <begin position="13"/>
        <end position="115"/>
    </location>
</feature>
<proteinExistence type="predicted"/>
<evidence type="ECO:0000256" key="5">
    <source>
        <dbReference type="SAM" id="MobiDB-lite"/>
    </source>
</evidence>
<evidence type="ECO:0000256" key="1">
    <source>
        <dbReference type="ARBA" id="ARBA00004496"/>
    </source>
</evidence>
<reference evidence="8" key="1">
    <citation type="journal article" date="2022" name="bioRxiv">
        <title>Sequencing and chromosome-scale assembly of the giantPleurodeles waltlgenome.</title>
        <authorList>
            <person name="Brown T."/>
            <person name="Elewa A."/>
            <person name="Iarovenko S."/>
            <person name="Subramanian E."/>
            <person name="Araus A.J."/>
            <person name="Petzold A."/>
            <person name="Susuki M."/>
            <person name="Suzuki K.-i.T."/>
            <person name="Hayashi T."/>
            <person name="Toyoda A."/>
            <person name="Oliveira C."/>
            <person name="Osipova E."/>
            <person name="Leigh N.D."/>
            <person name="Simon A."/>
            <person name="Yun M.H."/>
        </authorList>
    </citation>
    <scope>NUCLEOTIDE SEQUENCE</scope>
    <source>
        <strain evidence="8">20211129_DDA</strain>
        <tissue evidence="8">Liver</tissue>
    </source>
</reference>
<feature type="compositionally biased region" description="Low complexity" evidence="5">
    <location>
        <begin position="283"/>
        <end position="306"/>
    </location>
</feature>
<comment type="subcellular location">
    <subcellularLocation>
        <location evidence="1">Cytoplasm</location>
    </subcellularLocation>
</comment>
<dbReference type="Pfam" id="PF13914">
    <property type="entry name" value="Phostensin"/>
    <property type="match status" value="1"/>
</dbReference>
<feature type="compositionally biased region" description="Basic and acidic residues" evidence="5">
    <location>
        <begin position="557"/>
        <end position="567"/>
    </location>
</feature>
<evidence type="ECO:0000256" key="2">
    <source>
        <dbReference type="ARBA" id="ARBA00022490"/>
    </source>
</evidence>
<evidence type="ECO:0000313" key="8">
    <source>
        <dbReference type="EMBL" id="KAJ1145442.1"/>
    </source>
</evidence>
<accession>A0AAV7R183</accession>
<gene>
    <name evidence="8" type="ORF">NDU88_011728</name>
</gene>
<evidence type="ECO:0000259" key="7">
    <source>
        <dbReference type="Pfam" id="PF13916"/>
    </source>
</evidence>
<sequence length="835" mass="91587">MSAALSPEPARGRAMPAWKRTILERKRAKLAGTARETSPGRGYPGGRSRSPSRKPPLSPTADAEPGVLQESIGPVRQNPFIRLEQERRRQQQPLRGSPGAATPIQQLLDMYSHVPGIRTIRAENILIIESDNDYFGGGRASANPNPLEELLARRGSKVTEIRASEVVIYEPLSRSHEDLLAPEPLDEPPGRVSRLRARFNQGKPKPQRSRSTDSLLDGDHYPKLREALPKSAPGKWDSGDAEGGFHLGDDDQRFYEDSQGYSSKHGPTRSMSTPTLDHSPGRSPALTPSSPLSSPGSVTSYSPSSPFEAWSRDVFEPAQETVAAPSIPSFKERLQNYTMLVNQPQPRSKLKDFSQKTGNNTITVNPRTTISSQVSISNSDEGAYREGTALTNGHASHSELETIGKEPVNVHDLLFKTKKEHPSLGRTSGGHRHAPPPLTSNAHELPMGTKTWRPKSEIDLIRSKFSSKPSAITSDTAAFTRKEEPSVSATPNQQHRVTSSTSTNSTFEIKPAPKPDLASIPDGDIQAKALANIRMQSKNSFVFIPKKRSETSLSAQEHQKKSSEKPNHGSSNFASHQSEFTFLPLENGSAFGEDDLDAQVLLTKKRIFDDAGVTISNGKSSAEETPPILPSLSDFDWSSGLITSTTESHSSAYQPEEVEYFSSLQDDEPEENLMIPVTSIHGEELSKTELPVTYIDDIVGSEDREAKSDSKSDTFVPSYRPHSGPSEIHFKGGNTFTIVPKRKPVISQYETLSELGREQEEDEEDDGGSKNKSSGGSDAPYSELGLVLKKRYPTVDEIEVIGGYMSLKKSCLAKNVSTRKKVMLARLRLRTPSRT</sequence>
<dbReference type="AlphaFoldDB" id="A0AAV7R183"/>
<dbReference type="Proteomes" id="UP001066276">
    <property type="component" value="Chromosome 6"/>
</dbReference>
<dbReference type="Pfam" id="PF13916">
    <property type="entry name" value="Phostensin_N"/>
    <property type="match status" value="1"/>
</dbReference>